<gene>
    <name evidence="1" type="ORF">ACFPCY_26115</name>
</gene>
<proteinExistence type="predicted"/>
<dbReference type="EMBL" id="JBHSIT010000008">
    <property type="protein sequence ID" value="MFC4910815.1"/>
    <property type="molecule type" value="Genomic_DNA"/>
</dbReference>
<accession>A0ABV9U5H3</accession>
<name>A0ABV9U5H3_9ACTN</name>
<evidence type="ECO:0000313" key="1">
    <source>
        <dbReference type="EMBL" id="MFC4910815.1"/>
    </source>
</evidence>
<evidence type="ECO:0008006" key="3">
    <source>
        <dbReference type="Google" id="ProtNLM"/>
    </source>
</evidence>
<protein>
    <recommendedName>
        <fullName evidence="3">DUF4333 domain-containing protein</fullName>
    </recommendedName>
</protein>
<evidence type="ECO:0000313" key="2">
    <source>
        <dbReference type="Proteomes" id="UP001595872"/>
    </source>
</evidence>
<reference evidence="2" key="1">
    <citation type="journal article" date="2019" name="Int. J. Syst. Evol. Microbiol.">
        <title>The Global Catalogue of Microorganisms (GCM) 10K type strain sequencing project: providing services to taxonomists for standard genome sequencing and annotation.</title>
        <authorList>
            <consortium name="The Broad Institute Genomics Platform"/>
            <consortium name="The Broad Institute Genome Sequencing Center for Infectious Disease"/>
            <person name="Wu L."/>
            <person name="Ma J."/>
        </authorList>
    </citation>
    <scope>NUCLEOTIDE SEQUENCE [LARGE SCALE GENOMIC DNA]</scope>
    <source>
        <strain evidence="2">KLKA75</strain>
    </source>
</reference>
<dbReference type="Proteomes" id="UP001595872">
    <property type="component" value="Unassembled WGS sequence"/>
</dbReference>
<organism evidence="1 2">
    <name type="scientific">Actinomadura gamaensis</name>
    <dbReference type="NCBI Taxonomy" id="1763541"/>
    <lineage>
        <taxon>Bacteria</taxon>
        <taxon>Bacillati</taxon>
        <taxon>Actinomycetota</taxon>
        <taxon>Actinomycetes</taxon>
        <taxon>Streptosporangiales</taxon>
        <taxon>Thermomonosporaceae</taxon>
        <taxon>Actinomadura</taxon>
    </lineage>
</organism>
<dbReference type="RefSeq" id="WP_378259471.1">
    <property type="nucleotide sequence ID" value="NZ_JBHSIT010000008.1"/>
</dbReference>
<sequence>MKITRTRALVMGTLAVVVAGFAAGAAYLTVSGSKELRYPSQKALRTGVARVGGAELARRGVTLTSGLTCADAPGWTKEKMRVSCTASTADHRPVQVIGAGEDATQTQYYTVLVNGRPIVQNADCLGTDCAKKH</sequence>
<comment type="caution">
    <text evidence="1">The sequence shown here is derived from an EMBL/GenBank/DDBJ whole genome shotgun (WGS) entry which is preliminary data.</text>
</comment>
<keyword evidence="2" id="KW-1185">Reference proteome</keyword>